<proteinExistence type="predicted"/>
<evidence type="ECO:0000256" key="2">
    <source>
        <dbReference type="ARBA" id="ARBA00023027"/>
    </source>
</evidence>
<dbReference type="EMBL" id="DNNA01000033">
    <property type="protein sequence ID" value="HBC33106.1"/>
    <property type="molecule type" value="Genomic_DNA"/>
</dbReference>
<evidence type="ECO:0000313" key="4">
    <source>
        <dbReference type="EMBL" id="HBC33106.1"/>
    </source>
</evidence>
<dbReference type="PANTHER" id="PTHR43333:SF1">
    <property type="entry name" value="D-ISOMER SPECIFIC 2-HYDROXYACID DEHYDROGENASE NAD-BINDING DOMAIN-CONTAINING PROTEIN"/>
    <property type="match status" value="1"/>
</dbReference>
<dbReference type="AlphaFoldDB" id="A0A352INS3"/>
<organism evidence="4 5">
    <name type="scientific">Marinobacter adhaerens</name>
    <dbReference type="NCBI Taxonomy" id="1033846"/>
    <lineage>
        <taxon>Bacteria</taxon>
        <taxon>Pseudomonadati</taxon>
        <taxon>Pseudomonadota</taxon>
        <taxon>Gammaproteobacteria</taxon>
        <taxon>Pseudomonadales</taxon>
        <taxon>Marinobacteraceae</taxon>
        <taxon>Marinobacter</taxon>
    </lineage>
</organism>
<dbReference type="SUPFAM" id="SSF51735">
    <property type="entry name" value="NAD(P)-binding Rossmann-fold domains"/>
    <property type="match status" value="1"/>
</dbReference>
<reference evidence="4 5" key="1">
    <citation type="journal article" date="2018" name="Nat. Biotechnol.">
        <title>A standardized bacterial taxonomy based on genome phylogeny substantially revises the tree of life.</title>
        <authorList>
            <person name="Parks D.H."/>
            <person name="Chuvochina M."/>
            <person name="Waite D.W."/>
            <person name="Rinke C."/>
            <person name="Skarshewski A."/>
            <person name="Chaumeil P.A."/>
            <person name="Hugenholtz P."/>
        </authorList>
    </citation>
    <scope>NUCLEOTIDE SEQUENCE [LARGE SCALE GENOMIC DNA]</scope>
    <source>
        <strain evidence="4">UBA9380</strain>
    </source>
</reference>
<keyword evidence="1" id="KW-0560">Oxidoreductase</keyword>
<dbReference type="GO" id="GO:0016491">
    <property type="term" value="F:oxidoreductase activity"/>
    <property type="evidence" value="ECO:0007669"/>
    <property type="project" value="UniProtKB-KW"/>
</dbReference>
<accession>A0A352INS3</accession>
<protein>
    <submittedName>
        <fullName evidence="4">D-2-hydroxyacid dehydrogenase</fullName>
    </submittedName>
</protein>
<dbReference type="InterPro" id="IPR006140">
    <property type="entry name" value="D-isomer_DH_NAD-bd"/>
</dbReference>
<dbReference type="SUPFAM" id="SSF52283">
    <property type="entry name" value="Formate/glycerate dehydrogenase catalytic domain-like"/>
    <property type="match status" value="1"/>
</dbReference>
<keyword evidence="2" id="KW-0520">NAD</keyword>
<sequence length="389" mass="42708">MDGLYKTKNHIDDVRESTAINAVSGNSGASQVDPTETADQTVIIPRGNDQFNEVIHQKGGGSMTQHSKPVVTVLTAPGEQEPPGMDAVRARADVRFACDEPTLRDTLPGTDIMMVTDFRTEALAAAWHTADKLQWIHATSAGVDALMFPDLIRGDVTVTNARGIFDRTIAEYVLCTILMFAKDFPNSIRLQMKHQWKHRDTERAEGKQVLVVGAGSIGRQIGRLVGAAGLKAHGIARKPRKEDPDFVAVHGNDDLYEQLGHADFVVIAAPLTPQTEGLFDEKAFKAMKNSARLINIGRGPIVKTDDLITALENGEIAGAGLDVFEEEPLAEDHPLWDMENVTMTAHMAGDFIGWKRALTDQFLENFDRWHKGDELFNLVDKELGYAGSK</sequence>
<dbReference type="Pfam" id="PF02826">
    <property type="entry name" value="2-Hacid_dh_C"/>
    <property type="match status" value="1"/>
</dbReference>
<evidence type="ECO:0000313" key="5">
    <source>
        <dbReference type="Proteomes" id="UP000263489"/>
    </source>
</evidence>
<dbReference type="PANTHER" id="PTHR43333">
    <property type="entry name" value="2-HACID_DH_C DOMAIN-CONTAINING PROTEIN"/>
    <property type="match status" value="1"/>
</dbReference>
<name>A0A352INS3_9GAMM</name>
<comment type="caution">
    <text evidence="4">The sequence shown here is derived from an EMBL/GenBank/DDBJ whole genome shotgun (WGS) entry which is preliminary data.</text>
</comment>
<feature type="domain" description="D-isomer specific 2-hydroxyacid dehydrogenase NAD-binding" evidence="3">
    <location>
        <begin position="176"/>
        <end position="348"/>
    </location>
</feature>
<dbReference type="CDD" id="cd05300">
    <property type="entry name" value="2-Hacid_dh_1"/>
    <property type="match status" value="1"/>
</dbReference>
<dbReference type="Gene3D" id="3.40.50.720">
    <property type="entry name" value="NAD(P)-binding Rossmann-like Domain"/>
    <property type="match status" value="2"/>
</dbReference>
<gene>
    <name evidence="4" type="ORF">DC045_02025</name>
</gene>
<evidence type="ECO:0000256" key="1">
    <source>
        <dbReference type="ARBA" id="ARBA00023002"/>
    </source>
</evidence>
<evidence type="ECO:0000259" key="3">
    <source>
        <dbReference type="Pfam" id="PF02826"/>
    </source>
</evidence>
<dbReference type="GO" id="GO:0051287">
    <property type="term" value="F:NAD binding"/>
    <property type="evidence" value="ECO:0007669"/>
    <property type="project" value="InterPro"/>
</dbReference>
<dbReference type="InterPro" id="IPR036291">
    <property type="entry name" value="NAD(P)-bd_dom_sf"/>
</dbReference>
<dbReference type="Proteomes" id="UP000263489">
    <property type="component" value="Unassembled WGS sequence"/>
</dbReference>